<sequence>MSQEVLISKNNTSFVITNITTDSNGDIIVKGANGEQVFIPGGSAMTLTGQDGQVYTIAPDGTPSGPYTPAAGGAATPQNTEGITANGNQPPQVTEFTAKGISVHFSATTNTQFAWDTITDAAPSNIKGKYKKVSGQYLGYKLVPKGKTDVLLAEVTITDAKIKPEQIEFKTVSGIKVEATPQGNHFLLQLKGIHNYVEEEVIATIKQEDKYKVSGAFKLVHVSDKNVNVGLIALNGKAIPSAEIENLKAIYAKAGVTLTITQQGTVTYLKDKITTGDSDLLNYYTDDEKEINAQVSALPNYNKQSYYIIYSDKPSSSGIQGFMPLGGQFGYVFGGTNTSAHELGHGVFALEHPFTNESDKGKTSFLMDYGSGTTLSHTDWAQINNPKLKFYGFQGDSQGEFTNAHLTPDWEPFYYKESSTYLMPDKINEPNGAVYGIAVGEKYYNWETINNQKGYYYKGEKLEIKKIATNEISDKLVVELYWNNGVCGRNLNFTTTWEKIKLQKGKLRLDYLSQAGVVTSHSTIPCLKENITVGITRHDNKCKGSFSELYGKVKTYKEFVATLTAKTIDETVDFVLQSDFCALKDISDTEKINLLKKISDSGQKSLYEKEEQAIIKLLNIVKEEEIQKIYDEFYSKNNQLANLLNRINNKTIGLFGSDNLNYFLETLAYHSGKLKSDNQKWYVVNSIIKNRFDSIENGEYEKSALTQILNTMENYSSMNDEIAAGVSNFSNMLVEEIKPLNDYKPVFDIALIRVENKEAFSNFTQGDKIQFNLPGLILDTNCSVASNSNWSWIKPSPFNVTCTNQSFKQYSQSEVDTAFKWAGYLNTHANVKTLLSTNIPEYLEIFRDELNKFITEKGKANEQFWNTAQINCNELTKIINHININENGQSLASLNVQKRLNIVETFFNCNEAGNTITLKDSELFLLKVLTSFESTDTSILKKIEAISLEKIYSKLKSSDKQWFKFVAWLGAQIQDCNYNKAVRQEDLLNSDGTLRSDSQLKFKLESNMFDFQNLNGNLKGNKLTVNGITLDYTQMVPVYVYDDFEFAEQTIKKGTVLVVPIIQAFAMGKNNRSIITEKAAWTGLDVVLLFTGIGEVKVFLTAGNYIRKAIIISDLVGSVSGIALNVINESALDPDTRFKLQLLSIVASLPHVATSIKGIDNFITSIDNKINVLADVTARNSLKEYFASIRARIPSEAAVAQMLAKLKNSAAWARYEALSPAMKKIFNADFGNVSDEVIEVLKKEESAFNAWKKYRETYTNRVICN</sequence>
<gene>
    <name evidence="1" type="ORF">V3I07_14715</name>
</gene>
<name>A0ABW8PEP5_9FLAO</name>
<evidence type="ECO:0000313" key="1">
    <source>
        <dbReference type="EMBL" id="MFK7002134.1"/>
    </source>
</evidence>
<proteinExistence type="predicted"/>
<organism evidence="1 2">
    <name type="scientific">Flavobacterium oreochromis</name>
    <dbReference type="NCBI Taxonomy" id="2906078"/>
    <lineage>
        <taxon>Bacteria</taxon>
        <taxon>Pseudomonadati</taxon>
        <taxon>Bacteroidota</taxon>
        <taxon>Flavobacteriia</taxon>
        <taxon>Flavobacteriales</taxon>
        <taxon>Flavobacteriaceae</taxon>
        <taxon>Flavobacterium</taxon>
    </lineage>
</organism>
<keyword evidence="2" id="KW-1185">Reference proteome</keyword>
<evidence type="ECO:0008006" key="3">
    <source>
        <dbReference type="Google" id="ProtNLM"/>
    </source>
</evidence>
<accession>A0ABW8PEP5</accession>
<dbReference type="Proteomes" id="UP001621706">
    <property type="component" value="Unassembled WGS sequence"/>
</dbReference>
<protein>
    <recommendedName>
        <fullName evidence="3">Peptidase M60 domain-containing protein</fullName>
    </recommendedName>
</protein>
<reference evidence="1 2" key="1">
    <citation type="submission" date="2024-02" db="EMBL/GenBank/DDBJ databases">
        <title>Comparative Genomic Analysis of Flavobacterium Species Causing Columnaris Disease of Freshwater Fish in Thailand: Insights into Virulence and Resistance Mechanisms.</title>
        <authorList>
            <person name="Nguyen D."/>
            <person name="Chokmangmeepisarn P."/>
            <person name="Khianchaikhan K."/>
            <person name="Morishita M."/>
            <person name="Bunnoy A."/>
            <person name="Rodkhum C."/>
        </authorList>
    </citation>
    <scope>NUCLEOTIDE SEQUENCE [LARGE SCALE GENOMIC DNA]</scope>
    <source>
        <strain evidence="1 2">CNRT2201</strain>
    </source>
</reference>
<dbReference type="RefSeq" id="WP_088401076.1">
    <property type="nucleotide sequence ID" value="NZ_JAZGZP010000032.1"/>
</dbReference>
<comment type="caution">
    <text evidence="1">The sequence shown here is derived from an EMBL/GenBank/DDBJ whole genome shotgun (WGS) entry which is preliminary data.</text>
</comment>
<evidence type="ECO:0000313" key="2">
    <source>
        <dbReference type="Proteomes" id="UP001621706"/>
    </source>
</evidence>
<dbReference type="EMBL" id="JAZGZP010000032">
    <property type="protein sequence ID" value="MFK7002134.1"/>
    <property type="molecule type" value="Genomic_DNA"/>
</dbReference>